<evidence type="ECO:0000313" key="3">
    <source>
        <dbReference type="Proteomes" id="UP000294685"/>
    </source>
</evidence>
<reference evidence="2 3" key="1">
    <citation type="submission" date="2019-03" db="EMBL/GenBank/DDBJ databases">
        <title>Novel species of Flavobacterium.</title>
        <authorList>
            <person name="Liu Q."/>
            <person name="Xin Y.-H."/>
        </authorList>
    </citation>
    <scope>NUCLEOTIDE SEQUENCE [LARGE SCALE GENOMIC DNA]</scope>
    <source>
        <strain evidence="2 3">LB2P22</strain>
    </source>
</reference>
<dbReference type="InterPro" id="IPR011652">
    <property type="entry name" value="MORN_2"/>
</dbReference>
<protein>
    <submittedName>
        <fullName evidence="2">Energy transducer TonB</fullName>
    </submittedName>
</protein>
<dbReference type="PROSITE" id="PS52015">
    <property type="entry name" value="TONB_CTD"/>
    <property type="match status" value="1"/>
</dbReference>
<keyword evidence="3" id="KW-1185">Reference proteome</keyword>
<proteinExistence type="predicted"/>
<dbReference type="Pfam" id="PF03544">
    <property type="entry name" value="TonB_C"/>
    <property type="match status" value="1"/>
</dbReference>
<sequence length="313" mass="36308">MKSNLHFILFFLIPILSFSQTPISKKVYLDSLWNETDEINHKYYRIVKDYSLEQDQYIFQDYYKSGKIQMKGASKAKDYLSKEGQFIYYYENGNKRSIANYVNSRPSGKQYDWHENGQIKSEIEYLESQNGPISEISVNQFWNTENVQKVIDGNGDYEYSDDKQHESGKIKNGFHDGIWKGQSKNLNCSYTEIYENGKFISGISIDSRNVEHPYKIILSKAEPKKGIDHFYSYIANNIRKTKEAQINNISGKIYLTFIVKGDGNIDDIKIIKGLGYGLDDEAIMVLKSYRGWTPGKMKGIPVRFLYSLPITIR</sequence>
<organism evidence="2 3">
    <name type="scientific">Flavobacterium ranwuense</name>
    <dbReference type="NCBI Taxonomy" id="2541725"/>
    <lineage>
        <taxon>Bacteria</taxon>
        <taxon>Pseudomonadati</taxon>
        <taxon>Bacteroidota</taxon>
        <taxon>Flavobacteriia</taxon>
        <taxon>Flavobacteriales</taxon>
        <taxon>Flavobacteriaceae</taxon>
        <taxon>Flavobacterium</taxon>
    </lineage>
</organism>
<evidence type="ECO:0000313" key="2">
    <source>
        <dbReference type="EMBL" id="TDE29740.1"/>
    </source>
</evidence>
<dbReference type="RefSeq" id="WP_132070353.1">
    <property type="nucleotide sequence ID" value="NZ_SMLH01000003.1"/>
</dbReference>
<dbReference type="InterPro" id="IPR037682">
    <property type="entry name" value="TonB_C"/>
</dbReference>
<dbReference type="Gene3D" id="3.90.930.1">
    <property type="match status" value="1"/>
</dbReference>
<dbReference type="Proteomes" id="UP000294685">
    <property type="component" value="Unassembled WGS sequence"/>
</dbReference>
<dbReference type="Pfam" id="PF07661">
    <property type="entry name" value="MORN_2"/>
    <property type="match status" value="2"/>
</dbReference>
<dbReference type="SUPFAM" id="SSF82185">
    <property type="entry name" value="Histone H3 K4-specific methyltransferase SET7/9 N-terminal domain"/>
    <property type="match status" value="1"/>
</dbReference>
<evidence type="ECO:0000259" key="1">
    <source>
        <dbReference type="PROSITE" id="PS52015"/>
    </source>
</evidence>
<feature type="domain" description="TonB C-terminal" evidence="1">
    <location>
        <begin position="225"/>
        <end position="313"/>
    </location>
</feature>
<dbReference type="Gene3D" id="3.30.1150.10">
    <property type="match status" value="1"/>
</dbReference>
<comment type="caution">
    <text evidence="2">The sequence shown here is derived from an EMBL/GenBank/DDBJ whole genome shotgun (WGS) entry which is preliminary data.</text>
</comment>
<accession>A0ABY2DS12</accession>
<name>A0ABY2DS12_9FLAO</name>
<gene>
    <name evidence="2" type="ORF">E0I61_07095</name>
</gene>
<dbReference type="EMBL" id="SMLH01000003">
    <property type="protein sequence ID" value="TDE29740.1"/>
    <property type="molecule type" value="Genomic_DNA"/>
</dbReference>
<dbReference type="SUPFAM" id="SSF74653">
    <property type="entry name" value="TolA/TonB C-terminal domain"/>
    <property type="match status" value="1"/>
</dbReference>